<feature type="domain" description="NADH:flavin oxidoreductase/NADH oxidase N-terminal" evidence="3">
    <location>
        <begin position="67"/>
        <end position="400"/>
    </location>
</feature>
<proteinExistence type="predicted"/>
<evidence type="ECO:0000256" key="1">
    <source>
        <dbReference type="ARBA" id="ARBA00022630"/>
    </source>
</evidence>
<gene>
    <name evidence="4" type="ORF">D6U17_07930</name>
</gene>
<evidence type="ECO:0000313" key="4">
    <source>
        <dbReference type="EMBL" id="RMW54822.1"/>
    </source>
</evidence>
<organism evidence="4 5">
    <name type="scientific">Lactiplantibacillus pentosus</name>
    <name type="common">Lactobacillus pentosus</name>
    <dbReference type="NCBI Taxonomy" id="1589"/>
    <lineage>
        <taxon>Bacteria</taxon>
        <taxon>Bacillati</taxon>
        <taxon>Bacillota</taxon>
        <taxon>Bacilli</taxon>
        <taxon>Lactobacillales</taxon>
        <taxon>Lactobacillaceae</taxon>
        <taxon>Lactiplantibacillus</taxon>
    </lineage>
</organism>
<dbReference type="GO" id="GO:0016491">
    <property type="term" value="F:oxidoreductase activity"/>
    <property type="evidence" value="ECO:0007669"/>
    <property type="project" value="UniProtKB-KW"/>
</dbReference>
<keyword evidence="1" id="KW-0285">Flavoprotein</keyword>
<dbReference type="PANTHER" id="PTHR43656:SF2">
    <property type="entry name" value="BINDING OXIDOREDUCTASE, PUTATIVE (AFU_ORTHOLOGUE AFUA_2G08260)-RELATED"/>
    <property type="match status" value="1"/>
</dbReference>
<dbReference type="InterPro" id="IPR051799">
    <property type="entry name" value="NADH_flavin_oxidoreductase"/>
</dbReference>
<name>A0AB37RJB7_LACPE</name>
<accession>A0AB37RJB7</accession>
<dbReference type="InterPro" id="IPR001155">
    <property type="entry name" value="OxRdtase_FMN_N"/>
</dbReference>
<evidence type="ECO:0000259" key="3">
    <source>
        <dbReference type="Pfam" id="PF00724"/>
    </source>
</evidence>
<keyword evidence="2" id="KW-0560">Oxidoreductase</keyword>
<comment type="caution">
    <text evidence="4">The sequence shown here is derived from an EMBL/GenBank/DDBJ whole genome shotgun (WGS) entry which is preliminary data.</text>
</comment>
<dbReference type="AlphaFoldDB" id="A0AB37RJB7"/>
<dbReference type="PANTHER" id="PTHR43656">
    <property type="entry name" value="BINDING OXIDOREDUCTASE, PUTATIVE (AFU_ORTHOLOGUE AFUA_2G08260)-RELATED"/>
    <property type="match status" value="1"/>
</dbReference>
<evidence type="ECO:0000313" key="5">
    <source>
        <dbReference type="Proteomes" id="UP000281061"/>
    </source>
</evidence>
<dbReference type="Gene3D" id="3.20.20.70">
    <property type="entry name" value="Aldolase class I"/>
    <property type="match status" value="1"/>
</dbReference>
<protein>
    <submittedName>
        <fullName evidence="4">NADH-dependent oxidoreductase</fullName>
    </submittedName>
</protein>
<dbReference type="Pfam" id="PF00724">
    <property type="entry name" value="Oxidored_FMN"/>
    <property type="match status" value="1"/>
</dbReference>
<dbReference type="SUPFAM" id="SSF51395">
    <property type="entry name" value="FMN-linked oxidoreductases"/>
    <property type="match status" value="1"/>
</dbReference>
<dbReference type="EMBL" id="RDCL01000052">
    <property type="protein sequence ID" value="RMW54822.1"/>
    <property type="molecule type" value="Genomic_DNA"/>
</dbReference>
<dbReference type="InterPro" id="IPR013785">
    <property type="entry name" value="Aldolase_TIM"/>
</dbReference>
<evidence type="ECO:0000256" key="2">
    <source>
        <dbReference type="ARBA" id="ARBA00023002"/>
    </source>
</evidence>
<reference evidence="4 5" key="1">
    <citation type="submission" date="2018-10" db="EMBL/GenBank/DDBJ databases">
        <title>Genome sequences of five Lactobacillus pentosus strains isolated from brines of traditionally fermented spanish-style green table olives and differences between them.</title>
        <authorList>
            <person name="Jimenez Diaz R."/>
        </authorList>
    </citation>
    <scope>NUCLEOTIDE SEQUENCE [LARGE SCALE GENOMIC DNA]</scope>
    <source>
        <strain evidence="4 5">IG8</strain>
    </source>
</reference>
<dbReference type="GO" id="GO:0010181">
    <property type="term" value="F:FMN binding"/>
    <property type="evidence" value="ECO:0007669"/>
    <property type="project" value="InterPro"/>
</dbReference>
<sequence length="441" mass="48412">MSYQMNTSCSTFIHSGQRTAPFQSDGASTDYLDLPWCSDEGLDLICCTTSGTNYGNNRRIFIMLYDKLLEPITFANGTQSFNRIMMAPMCDDSSDNGYVTAGQLTYMRARAANAGIMVTGYAYVNDSGIQVAGQLSAAHDDRVAGLRELATAMKSKGARAILQLSHAGRDSGPSQAAGKRVYAPSKMDFPWLDYDVDEMTTTDIENVIHDFQAATQRAIDAGFDGVEIHDCHHDLLQQFFSAYSNHRNDQWGGSLERRMAFPLAVLKAVKETIATANKPDFILGWRISPEEVHGENVGYHVAEMVEQTKAAIAIGIDYLNVSLSGGLNYHFNEGPKGSKQTFAEIFHNLTAGHCPVFIGAHVHTADDALAAVTVADGTYIGRALLIDPDFTQKIREDRAQDIITTITHQEMSHRDLPAGLIENYAHPDRFQKGIPLPGLTF</sequence>
<dbReference type="Proteomes" id="UP000281061">
    <property type="component" value="Unassembled WGS sequence"/>
</dbReference>